<name>A0A0C9ZFJ9_9AGAM</name>
<evidence type="ECO:0008006" key="10">
    <source>
        <dbReference type="Google" id="ProtNLM"/>
    </source>
</evidence>
<evidence type="ECO:0000313" key="9">
    <source>
        <dbReference type="Proteomes" id="UP000054018"/>
    </source>
</evidence>
<feature type="transmembrane region" description="Helical" evidence="7">
    <location>
        <begin position="685"/>
        <end position="705"/>
    </location>
</feature>
<dbReference type="Gene3D" id="1.20.1250.20">
    <property type="entry name" value="MFS general substrate transporter like domains"/>
    <property type="match status" value="2"/>
</dbReference>
<dbReference type="HOGENOM" id="CLU_008983_0_0_1"/>
<dbReference type="InterPro" id="IPR011701">
    <property type="entry name" value="MFS"/>
</dbReference>
<dbReference type="PRINTS" id="PR01035">
    <property type="entry name" value="TCRTETA"/>
</dbReference>
<feature type="transmembrane region" description="Helical" evidence="7">
    <location>
        <begin position="164"/>
        <end position="186"/>
    </location>
</feature>
<dbReference type="SUPFAM" id="SSF103473">
    <property type="entry name" value="MFS general substrate transporter"/>
    <property type="match status" value="2"/>
</dbReference>
<sequence length="770" mass="82501">MTNPVQPTSSPLPHRSSLGVPNALGIQLHGDAGLPSAGWEDEQSSVASSSRVQCRTSFSSGHTVKPSTSERPPIPSALHGGESGMTPLPVLSMTVLSITMLGEFLSANVAMPFLLFMVKGFHEFEDEADVAFYTGVLVAAFFFTQFFTSLLWATVAERHGRRIVLTLSLLGSAVTVTIFGTCTSLRQALVTRLLQGIFAGAVGVARGTVTSVTDITNDGRAYAILGFCWGIGGVAGAIIGGSLEQPAEKWPGTFGQVHLLVKYPYLLPCAVAGSITMIGSFLSLFLGRDGGPRGGAIRLPPEKATNQPSTTPEEDADTVDPQSRESSSGTIISLKKLWSSRLPAFLSSLSLCFRAKKPSATSVPLLSSPRHQPHAQAARFSGSAYGYNGNHRLASSLTRGSMENRLRRRREYYGGGLSTNRDYSDLNFTQKLLLANENTVTNIADLWVAAAMNVDKEDLYSDREVFSGEDGVFHEEYAEQDTSGLLHLDPTPHNADSIPHVGIVTYRSPPGVRSIFSHPGVRTPSTVLDALARAEAAWGSSLPDRTHAGSAEDDGIDKAPPPSLTSQLPIPIIIQYGLLALHSTTHDQVFLSYLVTDYQSGGLNLNPADFSQLIALMCFAQIVYQFYLYPNIGPPRGRFSHLSMFRLGSLLFIPAYLTVTMFRVFADPSAESNFILLSALALSTAVRFCGVTFGYTAVSILLNYMTPPQAVGFANGVAQSIVSLARCIGPILGGYLWSLSTQNDPSGYPMGFFACSGACAIAVALSLFIR</sequence>
<dbReference type="AlphaFoldDB" id="A0A0C9ZFJ9"/>
<keyword evidence="3 7" id="KW-0812">Transmembrane</keyword>
<evidence type="ECO:0000256" key="1">
    <source>
        <dbReference type="ARBA" id="ARBA00004141"/>
    </source>
</evidence>
<keyword evidence="9" id="KW-1185">Reference proteome</keyword>
<evidence type="ECO:0000256" key="3">
    <source>
        <dbReference type="ARBA" id="ARBA00022692"/>
    </source>
</evidence>
<feature type="transmembrane region" description="Helical" evidence="7">
    <location>
        <begin position="221"/>
        <end position="243"/>
    </location>
</feature>
<reference evidence="8 9" key="1">
    <citation type="submission" date="2014-04" db="EMBL/GenBank/DDBJ databases">
        <authorList>
            <consortium name="DOE Joint Genome Institute"/>
            <person name="Kuo A."/>
            <person name="Kohler A."/>
            <person name="Costa M.D."/>
            <person name="Nagy L.G."/>
            <person name="Floudas D."/>
            <person name="Copeland A."/>
            <person name="Barry K.W."/>
            <person name="Cichocki N."/>
            <person name="Veneault-Fourrey C."/>
            <person name="LaButti K."/>
            <person name="Lindquist E.A."/>
            <person name="Lipzen A."/>
            <person name="Lundell T."/>
            <person name="Morin E."/>
            <person name="Murat C."/>
            <person name="Sun H."/>
            <person name="Tunlid A."/>
            <person name="Henrissat B."/>
            <person name="Grigoriev I.V."/>
            <person name="Hibbett D.S."/>
            <person name="Martin F."/>
            <person name="Nordberg H.P."/>
            <person name="Cantor M.N."/>
            <person name="Hua S.X."/>
        </authorList>
    </citation>
    <scope>NUCLEOTIDE SEQUENCE [LARGE SCALE GENOMIC DNA]</scope>
    <source>
        <strain evidence="8 9">441</strain>
    </source>
</reference>
<keyword evidence="2" id="KW-0813">Transport</keyword>
<dbReference type="InterPro" id="IPR036259">
    <property type="entry name" value="MFS_trans_sf"/>
</dbReference>
<accession>A0A0C9ZFJ9</accession>
<dbReference type="PANTHER" id="PTHR23504">
    <property type="entry name" value="MAJOR FACILITATOR SUPERFAMILY DOMAIN-CONTAINING PROTEIN 10"/>
    <property type="match status" value="1"/>
</dbReference>
<organism evidence="8 9">
    <name type="scientific">Pisolithus microcarpus 441</name>
    <dbReference type="NCBI Taxonomy" id="765257"/>
    <lineage>
        <taxon>Eukaryota</taxon>
        <taxon>Fungi</taxon>
        <taxon>Dikarya</taxon>
        <taxon>Basidiomycota</taxon>
        <taxon>Agaricomycotina</taxon>
        <taxon>Agaricomycetes</taxon>
        <taxon>Agaricomycetidae</taxon>
        <taxon>Boletales</taxon>
        <taxon>Sclerodermatineae</taxon>
        <taxon>Pisolithaceae</taxon>
        <taxon>Pisolithus</taxon>
    </lineage>
</organism>
<evidence type="ECO:0000313" key="8">
    <source>
        <dbReference type="EMBL" id="KIK21247.1"/>
    </source>
</evidence>
<dbReference type="InterPro" id="IPR001958">
    <property type="entry name" value="Tet-R_TetA/multi-R_MdtG-like"/>
</dbReference>
<comment type="subcellular location">
    <subcellularLocation>
        <location evidence="1">Membrane</location>
        <topology evidence="1">Multi-pass membrane protein</topology>
    </subcellularLocation>
</comment>
<dbReference type="GO" id="GO:0016020">
    <property type="term" value="C:membrane"/>
    <property type="evidence" value="ECO:0007669"/>
    <property type="project" value="UniProtKB-SubCell"/>
</dbReference>
<feature type="compositionally biased region" description="Polar residues" evidence="6">
    <location>
        <begin position="44"/>
        <end position="70"/>
    </location>
</feature>
<feature type="region of interest" description="Disordered" evidence="6">
    <location>
        <begin position="34"/>
        <end position="81"/>
    </location>
</feature>
<dbReference type="OrthoDB" id="10262656at2759"/>
<feature type="transmembrane region" description="Helical" evidence="7">
    <location>
        <begin position="644"/>
        <end position="665"/>
    </location>
</feature>
<evidence type="ECO:0000256" key="7">
    <source>
        <dbReference type="SAM" id="Phobius"/>
    </source>
</evidence>
<dbReference type="Pfam" id="PF07690">
    <property type="entry name" value="MFS_1"/>
    <property type="match status" value="1"/>
</dbReference>
<evidence type="ECO:0000256" key="2">
    <source>
        <dbReference type="ARBA" id="ARBA00022448"/>
    </source>
</evidence>
<feature type="compositionally biased region" description="Polar residues" evidence="6">
    <location>
        <begin position="1"/>
        <end position="11"/>
    </location>
</feature>
<feature type="region of interest" description="Disordered" evidence="6">
    <location>
        <begin position="294"/>
        <end position="327"/>
    </location>
</feature>
<feature type="transmembrane region" description="Helical" evidence="7">
    <location>
        <begin position="717"/>
        <end position="738"/>
    </location>
</feature>
<reference evidence="9" key="2">
    <citation type="submission" date="2015-01" db="EMBL/GenBank/DDBJ databases">
        <title>Evolutionary Origins and Diversification of the Mycorrhizal Mutualists.</title>
        <authorList>
            <consortium name="DOE Joint Genome Institute"/>
            <consortium name="Mycorrhizal Genomics Consortium"/>
            <person name="Kohler A."/>
            <person name="Kuo A."/>
            <person name="Nagy L.G."/>
            <person name="Floudas D."/>
            <person name="Copeland A."/>
            <person name="Barry K.W."/>
            <person name="Cichocki N."/>
            <person name="Veneault-Fourrey C."/>
            <person name="LaButti K."/>
            <person name="Lindquist E.A."/>
            <person name="Lipzen A."/>
            <person name="Lundell T."/>
            <person name="Morin E."/>
            <person name="Murat C."/>
            <person name="Riley R."/>
            <person name="Ohm R."/>
            <person name="Sun H."/>
            <person name="Tunlid A."/>
            <person name="Henrissat B."/>
            <person name="Grigoriev I.V."/>
            <person name="Hibbett D.S."/>
            <person name="Martin F."/>
        </authorList>
    </citation>
    <scope>NUCLEOTIDE SEQUENCE [LARGE SCALE GENOMIC DNA]</scope>
    <source>
        <strain evidence="9">441</strain>
    </source>
</reference>
<keyword evidence="5 7" id="KW-0472">Membrane</keyword>
<feature type="transmembrane region" description="Helical" evidence="7">
    <location>
        <begin position="130"/>
        <end position="152"/>
    </location>
</feature>
<dbReference type="Proteomes" id="UP000054018">
    <property type="component" value="Unassembled WGS sequence"/>
</dbReference>
<feature type="region of interest" description="Disordered" evidence="6">
    <location>
        <begin position="542"/>
        <end position="563"/>
    </location>
</feature>
<gene>
    <name evidence="8" type="ORF">PISMIDRAFT_546428</name>
</gene>
<protein>
    <recommendedName>
        <fullName evidence="10">Major facilitator superfamily (MFS) profile domain-containing protein</fullName>
    </recommendedName>
</protein>
<keyword evidence="4 7" id="KW-1133">Transmembrane helix</keyword>
<dbReference type="GO" id="GO:0022857">
    <property type="term" value="F:transmembrane transporter activity"/>
    <property type="evidence" value="ECO:0007669"/>
    <property type="project" value="InterPro"/>
</dbReference>
<feature type="transmembrane region" description="Helical" evidence="7">
    <location>
        <begin position="263"/>
        <end position="286"/>
    </location>
</feature>
<evidence type="ECO:0000256" key="5">
    <source>
        <dbReference type="ARBA" id="ARBA00023136"/>
    </source>
</evidence>
<dbReference type="PANTHER" id="PTHR23504:SF17">
    <property type="entry name" value="MAJOR FACILITATOR SUPERFAMILY (MFS) PROFILE DOMAIN-CONTAINING PROTEIN"/>
    <property type="match status" value="1"/>
</dbReference>
<evidence type="ECO:0000256" key="4">
    <source>
        <dbReference type="ARBA" id="ARBA00022989"/>
    </source>
</evidence>
<proteinExistence type="predicted"/>
<evidence type="ECO:0000256" key="6">
    <source>
        <dbReference type="SAM" id="MobiDB-lite"/>
    </source>
</evidence>
<feature type="transmembrane region" description="Helical" evidence="7">
    <location>
        <begin position="95"/>
        <end position="118"/>
    </location>
</feature>
<dbReference type="EMBL" id="KN833753">
    <property type="protein sequence ID" value="KIK21247.1"/>
    <property type="molecule type" value="Genomic_DNA"/>
</dbReference>
<feature type="region of interest" description="Disordered" evidence="6">
    <location>
        <begin position="1"/>
        <end position="21"/>
    </location>
</feature>
<feature type="transmembrane region" description="Helical" evidence="7">
    <location>
        <begin position="750"/>
        <end position="769"/>
    </location>
</feature>